<evidence type="ECO:0000313" key="2">
    <source>
        <dbReference type="EMBL" id="TDG68289.1"/>
    </source>
</evidence>
<dbReference type="STRING" id="907931.GCA_000165675_00434"/>
<proteinExistence type="predicted"/>
<gene>
    <name evidence="2" type="ORF">C5L23_000595</name>
</gene>
<keyword evidence="1" id="KW-0233">DNA recombination</keyword>
<reference evidence="2 3" key="1">
    <citation type="journal article" date="2019" name="Appl. Microbiol. Biotechnol.">
        <title>Uncovering carbohydrate metabolism through a genotype-phenotype association study of 56 lactic acid bacteria genomes.</title>
        <authorList>
            <person name="Buron-Moles G."/>
            <person name="Chailyan A."/>
            <person name="Dolejs I."/>
            <person name="Forster J."/>
            <person name="Miks M.H."/>
        </authorList>
    </citation>
    <scope>NUCLEOTIDE SEQUENCE [LARGE SCALE GENOMIC DNA]</scope>
    <source>
        <strain evidence="2 3">ATCC 700006</strain>
    </source>
</reference>
<evidence type="ECO:0000256" key="1">
    <source>
        <dbReference type="ARBA" id="ARBA00023172"/>
    </source>
</evidence>
<keyword evidence="3" id="KW-1185">Reference proteome</keyword>
<dbReference type="GO" id="GO:0003677">
    <property type="term" value="F:DNA binding"/>
    <property type="evidence" value="ECO:0007669"/>
    <property type="project" value="InterPro"/>
</dbReference>
<protein>
    <recommendedName>
        <fullName evidence="4">Tyr recombinase domain-containing protein</fullName>
    </recommendedName>
</protein>
<dbReference type="GO" id="GO:0015074">
    <property type="term" value="P:DNA integration"/>
    <property type="evidence" value="ECO:0007669"/>
    <property type="project" value="InterPro"/>
</dbReference>
<accession>A0A4R5N8M6</accession>
<organism evidence="2 3">
    <name type="scientific">Leuconostoc fallax</name>
    <dbReference type="NCBI Taxonomy" id="1251"/>
    <lineage>
        <taxon>Bacteria</taxon>
        <taxon>Bacillati</taxon>
        <taxon>Bacillota</taxon>
        <taxon>Bacilli</taxon>
        <taxon>Lactobacillales</taxon>
        <taxon>Lactobacillaceae</taxon>
        <taxon>Leuconostoc</taxon>
    </lineage>
</organism>
<dbReference type="InterPro" id="IPR013762">
    <property type="entry name" value="Integrase-like_cat_sf"/>
</dbReference>
<dbReference type="GO" id="GO:0006310">
    <property type="term" value="P:DNA recombination"/>
    <property type="evidence" value="ECO:0007669"/>
    <property type="project" value="UniProtKB-KW"/>
</dbReference>
<dbReference type="Gene3D" id="1.10.443.10">
    <property type="entry name" value="Intergrase catalytic core"/>
    <property type="match status" value="1"/>
</dbReference>
<sequence length="92" mass="10465">MTIKSALKDAYIDGYIDRDIFGRVKAVSAKREIHIQNYLNATDFEKLQNYLYSEINKFDKFHLLILLAIETGARLGELLALNPSDFDLRAGG</sequence>
<evidence type="ECO:0008006" key="4">
    <source>
        <dbReference type="Google" id="ProtNLM"/>
    </source>
</evidence>
<dbReference type="Proteomes" id="UP000295681">
    <property type="component" value="Unassembled WGS sequence"/>
</dbReference>
<dbReference type="RefSeq" id="WP_010008392.1">
    <property type="nucleotide sequence ID" value="NZ_JAGYGP010000001.1"/>
</dbReference>
<dbReference type="SUPFAM" id="SSF56349">
    <property type="entry name" value="DNA breaking-rejoining enzymes"/>
    <property type="match status" value="1"/>
</dbReference>
<name>A0A4R5N8M6_9LACO</name>
<comment type="caution">
    <text evidence="2">The sequence shown here is derived from an EMBL/GenBank/DDBJ whole genome shotgun (WGS) entry which is preliminary data.</text>
</comment>
<dbReference type="AlphaFoldDB" id="A0A4R5N8M6"/>
<dbReference type="EMBL" id="PUFI01000014">
    <property type="protein sequence ID" value="TDG68289.1"/>
    <property type="molecule type" value="Genomic_DNA"/>
</dbReference>
<evidence type="ECO:0000313" key="3">
    <source>
        <dbReference type="Proteomes" id="UP000295681"/>
    </source>
</evidence>
<dbReference type="InterPro" id="IPR011010">
    <property type="entry name" value="DNA_brk_join_enz"/>
</dbReference>